<dbReference type="NCBIfam" id="TIGR00152">
    <property type="entry name" value="dephospho-CoA kinase"/>
    <property type="match status" value="1"/>
</dbReference>
<evidence type="ECO:0000256" key="2">
    <source>
        <dbReference type="ARBA" id="ARBA00022741"/>
    </source>
</evidence>
<keyword evidence="3 5" id="KW-0067">ATP-binding</keyword>
<organism evidence="7 8">
    <name type="scientific">Devosia nanyangense</name>
    <dbReference type="NCBI Taxonomy" id="1228055"/>
    <lineage>
        <taxon>Bacteria</taxon>
        <taxon>Pseudomonadati</taxon>
        <taxon>Pseudomonadota</taxon>
        <taxon>Alphaproteobacteria</taxon>
        <taxon>Hyphomicrobiales</taxon>
        <taxon>Devosiaceae</taxon>
        <taxon>Devosia</taxon>
    </lineage>
</organism>
<dbReference type="GO" id="GO:0004140">
    <property type="term" value="F:dephospho-CoA kinase activity"/>
    <property type="evidence" value="ECO:0007669"/>
    <property type="project" value="UniProtKB-UniRule"/>
</dbReference>
<evidence type="ECO:0000256" key="5">
    <source>
        <dbReference type="HAMAP-Rule" id="MF_00376"/>
    </source>
</evidence>
<dbReference type="InterPro" id="IPR001977">
    <property type="entry name" value="Depp_CoAkinase"/>
</dbReference>
<feature type="binding site" evidence="5">
    <location>
        <begin position="11"/>
        <end position="16"/>
    </location>
    <ligand>
        <name>ATP</name>
        <dbReference type="ChEBI" id="CHEBI:30616"/>
    </ligand>
</feature>
<keyword evidence="5 7" id="KW-0418">Kinase</keyword>
<comment type="subcellular location">
    <subcellularLocation>
        <location evidence="5">Cytoplasm</location>
    </subcellularLocation>
</comment>
<keyword evidence="5" id="KW-0963">Cytoplasm</keyword>
<dbReference type="SUPFAM" id="SSF52540">
    <property type="entry name" value="P-loop containing nucleoside triphosphate hydrolases"/>
    <property type="match status" value="1"/>
</dbReference>
<dbReference type="EMBL" id="JACRAF010000028">
    <property type="protein sequence ID" value="MBI4922196.1"/>
    <property type="molecule type" value="Genomic_DNA"/>
</dbReference>
<accession>A0A933L4B8</accession>
<dbReference type="Pfam" id="PF01121">
    <property type="entry name" value="CoaE"/>
    <property type="match status" value="1"/>
</dbReference>
<keyword evidence="4 5" id="KW-0173">Coenzyme A biosynthesis</keyword>
<evidence type="ECO:0000256" key="1">
    <source>
        <dbReference type="ARBA" id="ARBA00009018"/>
    </source>
</evidence>
<evidence type="ECO:0000313" key="7">
    <source>
        <dbReference type="EMBL" id="MBI4922196.1"/>
    </source>
</evidence>
<dbReference type="PANTHER" id="PTHR10695:SF46">
    <property type="entry name" value="BIFUNCTIONAL COENZYME A SYNTHASE-RELATED"/>
    <property type="match status" value="1"/>
</dbReference>
<comment type="caution">
    <text evidence="7">The sequence shown here is derived from an EMBL/GenBank/DDBJ whole genome shotgun (WGS) entry which is preliminary data.</text>
</comment>
<comment type="pathway">
    <text evidence="5">Cofactor biosynthesis; coenzyme A biosynthesis; CoA from (R)-pantothenate: step 5/5.</text>
</comment>
<comment type="similarity">
    <text evidence="1 5">Belongs to the CoaE family.</text>
</comment>
<evidence type="ECO:0000256" key="4">
    <source>
        <dbReference type="ARBA" id="ARBA00022993"/>
    </source>
</evidence>
<dbReference type="GO" id="GO:0005737">
    <property type="term" value="C:cytoplasm"/>
    <property type="evidence" value="ECO:0007669"/>
    <property type="project" value="UniProtKB-SubCell"/>
</dbReference>
<evidence type="ECO:0000256" key="6">
    <source>
        <dbReference type="NCBIfam" id="TIGR00152"/>
    </source>
</evidence>
<evidence type="ECO:0000313" key="8">
    <source>
        <dbReference type="Proteomes" id="UP000782610"/>
    </source>
</evidence>
<proteinExistence type="inferred from homology"/>
<dbReference type="AlphaFoldDB" id="A0A933L4B8"/>
<keyword evidence="2 5" id="KW-0547">Nucleotide-binding</keyword>
<dbReference type="InterPro" id="IPR027417">
    <property type="entry name" value="P-loop_NTPase"/>
</dbReference>
<dbReference type="Gene3D" id="3.40.50.300">
    <property type="entry name" value="P-loop containing nucleotide triphosphate hydrolases"/>
    <property type="match status" value="1"/>
</dbReference>
<reference evidence="7" key="1">
    <citation type="submission" date="2020-07" db="EMBL/GenBank/DDBJ databases">
        <title>Huge and variable diversity of episymbiotic CPR bacteria and DPANN archaea in groundwater ecosystems.</title>
        <authorList>
            <person name="He C.Y."/>
            <person name="Keren R."/>
            <person name="Whittaker M."/>
            <person name="Farag I.F."/>
            <person name="Doudna J."/>
            <person name="Cate J.H.D."/>
            <person name="Banfield J.F."/>
        </authorList>
    </citation>
    <scope>NUCLEOTIDE SEQUENCE</scope>
    <source>
        <strain evidence="7">NC_groundwater_1586_Pr3_B-0.1um_66_15</strain>
    </source>
</reference>
<protein>
    <recommendedName>
        <fullName evidence="5 6">Dephospho-CoA kinase</fullName>
        <ecNumber evidence="5 6">2.7.1.24</ecNumber>
    </recommendedName>
    <alternativeName>
        <fullName evidence="5">Dephosphocoenzyme A kinase</fullName>
    </alternativeName>
</protein>
<dbReference type="Proteomes" id="UP000782610">
    <property type="component" value="Unassembled WGS sequence"/>
</dbReference>
<sequence length="199" mass="21311">MRKLGLTGSIATGKSTVLAIFAELDVPVFSADAAVHELYRGEAVPLVEQLFPGVSHNGEIDRVELSRRLVGHPKRLATLESTIHPLVRKRLAAFLADAEAGGAALAVIDVPLLFETGFDYGFDHVAVTLADDATMRARALARPGMTVEKLDAILARQLPQAEKAKRADYIIRTDVPIGDTRAAVVALVETLSANPKGPR</sequence>
<comment type="function">
    <text evidence="5">Catalyzes the phosphorylation of the 3'-hydroxyl group of dephosphocoenzyme A to form coenzyme A.</text>
</comment>
<dbReference type="CDD" id="cd02022">
    <property type="entry name" value="DPCK"/>
    <property type="match status" value="1"/>
</dbReference>
<dbReference type="GO" id="GO:0005524">
    <property type="term" value="F:ATP binding"/>
    <property type="evidence" value="ECO:0007669"/>
    <property type="project" value="UniProtKB-UniRule"/>
</dbReference>
<dbReference type="HAMAP" id="MF_00376">
    <property type="entry name" value="Dephospho_CoA_kinase"/>
    <property type="match status" value="1"/>
</dbReference>
<evidence type="ECO:0000256" key="3">
    <source>
        <dbReference type="ARBA" id="ARBA00022840"/>
    </source>
</evidence>
<dbReference type="EC" id="2.7.1.24" evidence="5 6"/>
<keyword evidence="5 7" id="KW-0808">Transferase</keyword>
<dbReference type="PANTHER" id="PTHR10695">
    <property type="entry name" value="DEPHOSPHO-COA KINASE-RELATED"/>
    <property type="match status" value="1"/>
</dbReference>
<gene>
    <name evidence="5 7" type="primary">coaE</name>
    <name evidence="7" type="ORF">HY834_10635</name>
</gene>
<dbReference type="GO" id="GO:0015937">
    <property type="term" value="P:coenzyme A biosynthetic process"/>
    <property type="evidence" value="ECO:0007669"/>
    <property type="project" value="UniProtKB-UniRule"/>
</dbReference>
<name>A0A933L4B8_9HYPH</name>
<dbReference type="PROSITE" id="PS51219">
    <property type="entry name" value="DPCK"/>
    <property type="match status" value="1"/>
</dbReference>
<comment type="catalytic activity">
    <reaction evidence="5">
        <text>3'-dephospho-CoA + ATP = ADP + CoA + H(+)</text>
        <dbReference type="Rhea" id="RHEA:18245"/>
        <dbReference type="ChEBI" id="CHEBI:15378"/>
        <dbReference type="ChEBI" id="CHEBI:30616"/>
        <dbReference type="ChEBI" id="CHEBI:57287"/>
        <dbReference type="ChEBI" id="CHEBI:57328"/>
        <dbReference type="ChEBI" id="CHEBI:456216"/>
        <dbReference type="EC" id="2.7.1.24"/>
    </reaction>
</comment>